<evidence type="ECO:0000313" key="4">
    <source>
        <dbReference type="EMBL" id="KAH7258034.1"/>
    </source>
</evidence>
<feature type="transmembrane region" description="Helical" evidence="2">
    <location>
        <begin position="51"/>
        <end position="75"/>
    </location>
</feature>
<dbReference type="EMBL" id="JAGPXF010000002">
    <property type="protein sequence ID" value="KAH7258034.1"/>
    <property type="molecule type" value="Genomic_DNA"/>
</dbReference>
<protein>
    <recommendedName>
        <fullName evidence="3">MHYT domain-containing protein</fullName>
    </recommendedName>
</protein>
<accession>A0A8K0WG80</accession>
<dbReference type="AlphaFoldDB" id="A0A8K0WG80"/>
<dbReference type="Pfam" id="PF03707">
    <property type="entry name" value="MHYT"/>
    <property type="match status" value="2"/>
</dbReference>
<sequence>MTAQKLLREYQGHIVPQSYNAGFIALSFVVSLVGAGSTLELMNKRTGSRGFFNHLLLLSSAVTMGGVSIWCMHFIGNRAIDLADGEPDMQVAYSSGFTAASFFVPILVLLAAFIAVGTNSPVSWWRLITGGVLCGTAVCGMHYLGNASIDNYTCVYQPAYVISSAIIAIVASNVALAMFFVFKAMWANSWWKRVISAVVLAGAVSGMHWCAAFGTHYRLVKIKPEGNEPSRSATVAVVICLSLSACFIIAISAILRARNMRRSVLRAQQITLGAAIFDKSGRILVDPHGFIPSAVVTDSFLGKNTKESFSIGHPLFHWMFLASRNWGIISSMVGGMRQHVSQLPHSRTHKDGRCGIQLVSDHGETIENYDMIFRELFCLAAVALADRLRMDLTSIGVLWDEILPTGVNGRRPQFQQQKPGQGGSVPEAIEIGDDKHGSLDMVEKGVNIRQQDYGRGSLMFLTSRADSDRDAERYVSAGYRFAELHQVSEIIRSSMHIKSHEFETKLRDMSTYISEQNQLPPGVHLGFFAIRARVSSGFEVLARRGARNLLPSMALPFKTLESWQVHFLRQFTSMSVSRILQSFDDDASQRNTREAEFAGHLSDTIKALREWTQEPLLEDAILTSTTVRVPCRGDEGWSGATMITMRLVIPIHSVLSSPNCEFVPLSFFKLQQVLPHFNQDFTQGVHLEFGHIPKTTDHRQGSQDSTTGLSSNMWPFGRSHALVWARQKAKSVSAALSGRWLPSPGSAQSRSTSTINLCPPASVNRTRSLDSTDDLGTYPARNELPQATPSFGGIMVFQEITIDVEEGKETVRAPNNGIKTSNTIVLEKSNSKSSPRAGIELQSIGHVGANVQAEAQASKGIESRRGASSRVASFVDVLFSETVESRRGGPRG</sequence>
<comment type="caution">
    <text evidence="4">The sequence shown here is derived from an EMBL/GenBank/DDBJ whole genome shotgun (WGS) entry which is preliminary data.</text>
</comment>
<feature type="transmembrane region" description="Helical" evidence="2">
    <location>
        <begin position="194"/>
        <end position="214"/>
    </location>
</feature>
<dbReference type="PANTHER" id="PTHR35152:SF1">
    <property type="entry name" value="DOMAIN SIGNALLING PROTEIN, PUTATIVE (AFU_ORTHOLOGUE AFUA_5G11310)-RELATED"/>
    <property type="match status" value="1"/>
</dbReference>
<evidence type="ECO:0000259" key="3">
    <source>
        <dbReference type="PROSITE" id="PS50924"/>
    </source>
</evidence>
<name>A0A8K0WG80_9HYPO</name>
<keyword evidence="2" id="KW-0812">Transmembrane</keyword>
<dbReference type="InterPro" id="IPR005330">
    <property type="entry name" value="MHYT_dom"/>
</dbReference>
<feature type="transmembrane region" description="Helical" evidence="2">
    <location>
        <begin position="159"/>
        <end position="182"/>
    </location>
</feature>
<evidence type="ECO:0000256" key="2">
    <source>
        <dbReference type="SAM" id="Phobius"/>
    </source>
</evidence>
<feature type="transmembrane region" description="Helical" evidence="2">
    <location>
        <begin position="95"/>
        <end position="117"/>
    </location>
</feature>
<keyword evidence="5" id="KW-1185">Reference proteome</keyword>
<feature type="transmembrane region" description="Helical" evidence="2">
    <location>
        <begin position="20"/>
        <end position="39"/>
    </location>
</feature>
<proteinExistence type="predicted"/>
<keyword evidence="2" id="KW-0472">Membrane</keyword>
<feature type="transmembrane region" description="Helical" evidence="2">
    <location>
        <begin position="234"/>
        <end position="255"/>
    </location>
</feature>
<dbReference type="PANTHER" id="PTHR35152">
    <property type="entry name" value="DOMAIN SIGNALLING PROTEIN, PUTATIVE (AFU_ORTHOLOGUE AFUA_5G11310)-RELATED"/>
    <property type="match status" value="1"/>
</dbReference>
<feature type="compositionally biased region" description="Polar residues" evidence="1">
    <location>
        <begin position="745"/>
        <end position="756"/>
    </location>
</feature>
<dbReference type="Proteomes" id="UP000813427">
    <property type="component" value="Unassembled WGS sequence"/>
</dbReference>
<organism evidence="4 5">
    <name type="scientific">Fusarium tricinctum</name>
    <dbReference type="NCBI Taxonomy" id="61284"/>
    <lineage>
        <taxon>Eukaryota</taxon>
        <taxon>Fungi</taxon>
        <taxon>Dikarya</taxon>
        <taxon>Ascomycota</taxon>
        <taxon>Pezizomycotina</taxon>
        <taxon>Sordariomycetes</taxon>
        <taxon>Hypocreomycetidae</taxon>
        <taxon>Hypocreales</taxon>
        <taxon>Nectriaceae</taxon>
        <taxon>Fusarium</taxon>
        <taxon>Fusarium tricinctum species complex</taxon>
    </lineage>
</organism>
<keyword evidence="2" id="KW-1133">Transmembrane helix</keyword>
<feature type="region of interest" description="Disordered" evidence="1">
    <location>
        <begin position="740"/>
        <end position="770"/>
    </location>
</feature>
<dbReference type="PROSITE" id="PS50924">
    <property type="entry name" value="MHYT"/>
    <property type="match status" value="1"/>
</dbReference>
<evidence type="ECO:0000313" key="5">
    <source>
        <dbReference type="Proteomes" id="UP000813427"/>
    </source>
</evidence>
<evidence type="ECO:0000256" key="1">
    <source>
        <dbReference type="SAM" id="MobiDB-lite"/>
    </source>
</evidence>
<reference evidence="4" key="1">
    <citation type="journal article" date="2021" name="Nat. Commun.">
        <title>Genetic determinants of endophytism in the Arabidopsis root mycobiome.</title>
        <authorList>
            <person name="Mesny F."/>
            <person name="Miyauchi S."/>
            <person name="Thiergart T."/>
            <person name="Pickel B."/>
            <person name="Atanasova L."/>
            <person name="Karlsson M."/>
            <person name="Huettel B."/>
            <person name="Barry K.W."/>
            <person name="Haridas S."/>
            <person name="Chen C."/>
            <person name="Bauer D."/>
            <person name="Andreopoulos W."/>
            <person name="Pangilinan J."/>
            <person name="LaButti K."/>
            <person name="Riley R."/>
            <person name="Lipzen A."/>
            <person name="Clum A."/>
            <person name="Drula E."/>
            <person name="Henrissat B."/>
            <person name="Kohler A."/>
            <person name="Grigoriev I.V."/>
            <person name="Martin F.M."/>
            <person name="Hacquard S."/>
        </authorList>
    </citation>
    <scope>NUCLEOTIDE SEQUENCE</scope>
    <source>
        <strain evidence="4">MPI-SDFR-AT-0068</strain>
    </source>
</reference>
<gene>
    <name evidence="4" type="ORF">BKA59DRAFT_523535</name>
</gene>
<feature type="domain" description="MHYT" evidence="3">
    <location>
        <begin position="19"/>
        <end position="218"/>
    </location>
</feature>
<dbReference type="OrthoDB" id="264015at2759"/>
<feature type="transmembrane region" description="Helical" evidence="2">
    <location>
        <begin position="124"/>
        <end position="144"/>
    </location>
</feature>